<dbReference type="InterPro" id="IPR009732">
    <property type="entry name" value="DUF1304"/>
</dbReference>
<sequence length="131" mass="13596">MTTVALVLAALAGALHVFFFVLESLRWTQPATWKTFGVASQADAETTAPLAYNQGFYNLFLAVGTLVGIVVVIVSDTRDVVGWTLIVFACGSMLAAALVLLSTGLDRARAASIQGLPALLAVATALLAANT</sequence>
<dbReference type="OrthoDB" id="9803832at2"/>
<keyword evidence="3" id="KW-1185">Reference proteome</keyword>
<keyword evidence="1" id="KW-0472">Membrane</keyword>
<accession>A0A371P1V2</accession>
<name>A0A371P1V2_9ACTN</name>
<feature type="transmembrane region" description="Helical" evidence="1">
    <location>
        <begin position="81"/>
        <end position="105"/>
    </location>
</feature>
<evidence type="ECO:0000256" key="1">
    <source>
        <dbReference type="SAM" id="Phobius"/>
    </source>
</evidence>
<protein>
    <submittedName>
        <fullName evidence="2">DUF1304 domain-containing protein</fullName>
    </submittedName>
</protein>
<dbReference type="Proteomes" id="UP000265581">
    <property type="component" value="Unassembled WGS sequence"/>
</dbReference>
<evidence type="ECO:0000313" key="3">
    <source>
        <dbReference type="Proteomes" id="UP000265581"/>
    </source>
</evidence>
<comment type="caution">
    <text evidence="2">The sequence shown here is derived from an EMBL/GenBank/DDBJ whole genome shotgun (WGS) entry which is preliminary data.</text>
</comment>
<organism evidence="2 3">
    <name type="scientific">Aeromicrobium endophyticum</name>
    <dbReference type="NCBI Taxonomy" id="2292704"/>
    <lineage>
        <taxon>Bacteria</taxon>
        <taxon>Bacillati</taxon>
        <taxon>Actinomycetota</taxon>
        <taxon>Actinomycetes</taxon>
        <taxon>Propionibacteriales</taxon>
        <taxon>Nocardioidaceae</taxon>
        <taxon>Aeromicrobium</taxon>
    </lineage>
</organism>
<keyword evidence="1" id="KW-1133">Transmembrane helix</keyword>
<dbReference type="PANTHER" id="PTHR38446:SF1">
    <property type="entry name" value="BLL0914 PROTEIN"/>
    <property type="match status" value="1"/>
</dbReference>
<evidence type="ECO:0000313" key="2">
    <source>
        <dbReference type="EMBL" id="REK69934.1"/>
    </source>
</evidence>
<keyword evidence="1" id="KW-0812">Transmembrane</keyword>
<proteinExistence type="predicted"/>
<feature type="transmembrane region" description="Helical" evidence="1">
    <location>
        <begin position="111"/>
        <end position="129"/>
    </location>
</feature>
<dbReference type="Pfam" id="PF06993">
    <property type="entry name" value="DUF1304"/>
    <property type="match status" value="1"/>
</dbReference>
<feature type="transmembrane region" description="Helical" evidence="1">
    <location>
        <begin position="55"/>
        <end position="74"/>
    </location>
</feature>
<gene>
    <name evidence="2" type="ORF">DX116_12135</name>
</gene>
<dbReference type="PANTHER" id="PTHR38446">
    <property type="entry name" value="BLL0914 PROTEIN"/>
    <property type="match status" value="1"/>
</dbReference>
<dbReference type="AlphaFoldDB" id="A0A371P1V2"/>
<dbReference type="EMBL" id="QUBR01000002">
    <property type="protein sequence ID" value="REK69934.1"/>
    <property type="molecule type" value="Genomic_DNA"/>
</dbReference>
<reference evidence="2 3" key="1">
    <citation type="submission" date="2018-08" db="EMBL/GenBank/DDBJ databases">
        <title>Aeromicrobium sp. M2KJ-4, whole genome shotgun sequence.</title>
        <authorList>
            <person name="Tuo L."/>
        </authorList>
    </citation>
    <scope>NUCLEOTIDE SEQUENCE [LARGE SCALE GENOMIC DNA]</scope>
    <source>
        <strain evidence="2 3">M2KJ-4</strain>
    </source>
</reference>
<dbReference type="RefSeq" id="WP_119704531.1">
    <property type="nucleotide sequence ID" value="NZ_JBHSOI010000002.1"/>
</dbReference>